<dbReference type="AlphaFoldDB" id="A0A9D1V156"/>
<comment type="caution">
    <text evidence="2">The sequence shown here is derived from an EMBL/GenBank/DDBJ whole genome shotgun (WGS) entry which is preliminary data.</text>
</comment>
<accession>A0A9D1V156</accession>
<reference evidence="2" key="1">
    <citation type="journal article" date="2021" name="PeerJ">
        <title>Extensive microbial diversity within the chicken gut microbiome revealed by metagenomics and culture.</title>
        <authorList>
            <person name="Gilroy R."/>
            <person name="Ravi A."/>
            <person name="Getino M."/>
            <person name="Pursley I."/>
            <person name="Horton D.L."/>
            <person name="Alikhan N.F."/>
            <person name="Baker D."/>
            <person name="Gharbi K."/>
            <person name="Hall N."/>
            <person name="Watson M."/>
            <person name="Adriaenssens E.M."/>
            <person name="Foster-Nyarko E."/>
            <person name="Jarju S."/>
            <person name="Secka A."/>
            <person name="Antonio M."/>
            <person name="Oren A."/>
            <person name="Chaudhuri R.R."/>
            <person name="La Ragione R."/>
            <person name="Hildebrand F."/>
            <person name="Pallen M.J."/>
        </authorList>
    </citation>
    <scope>NUCLEOTIDE SEQUENCE</scope>
    <source>
        <strain evidence="2">23274</strain>
    </source>
</reference>
<keyword evidence="1" id="KW-0732">Signal</keyword>
<gene>
    <name evidence="2" type="ORF">H9863_08830</name>
</gene>
<organism evidence="2 3">
    <name type="scientific">Candidatus Odoribacter faecigallinarum</name>
    <dbReference type="NCBI Taxonomy" id="2838706"/>
    <lineage>
        <taxon>Bacteria</taxon>
        <taxon>Pseudomonadati</taxon>
        <taxon>Bacteroidota</taxon>
        <taxon>Bacteroidia</taxon>
        <taxon>Bacteroidales</taxon>
        <taxon>Odoribacteraceae</taxon>
        <taxon>Odoribacter</taxon>
    </lineage>
</organism>
<evidence type="ECO:0000313" key="2">
    <source>
        <dbReference type="EMBL" id="HIX04198.1"/>
    </source>
</evidence>
<protein>
    <recommendedName>
        <fullName evidence="4">Lipopolysaccharide-assembly</fullName>
    </recommendedName>
</protein>
<dbReference type="Pfam" id="PF04390">
    <property type="entry name" value="LptE"/>
    <property type="match status" value="1"/>
</dbReference>
<reference evidence="2" key="2">
    <citation type="submission" date="2021-04" db="EMBL/GenBank/DDBJ databases">
        <authorList>
            <person name="Gilroy R."/>
        </authorList>
    </citation>
    <scope>NUCLEOTIDE SEQUENCE</scope>
    <source>
        <strain evidence="2">23274</strain>
    </source>
</reference>
<dbReference type="GO" id="GO:0043165">
    <property type="term" value="P:Gram-negative-bacterium-type cell outer membrane assembly"/>
    <property type="evidence" value="ECO:0007669"/>
    <property type="project" value="InterPro"/>
</dbReference>
<dbReference type="Proteomes" id="UP000824202">
    <property type="component" value="Unassembled WGS sequence"/>
</dbReference>
<name>A0A9D1V156_9BACT</name>
<dbReference type="InterPro" id="IPR007485">
    <property type="entry name" value="LPS_assembly_LptE"/>
</dbReference>
<evidence type="ECO:0000313" key="3">
    <source>
        <dbReference type="Proteomes" id="UP000824202"/>
    </source>
</evidence>
<proteinExistence type="predicted"/>
<sequence>MTKKILIIAVIVTVCCTACRLVGVTVTYNMTGGSLDPAIKTFSVDYFPNKAPLVMPTLSTTFTEKLTEYIRQKTGLTQLTDNNGDIRFEGQIVEYSQRPMDITSGEIATSNRLTIGIRVKYTNMLDDKFDFSSTFSHYADYSTDVDFNSVEESLIDEILDDIIEDIYNKAIVNW</sequence>
<evidence type="ECO:0008006" key="4">
    <source>
        <dbReference type="Google" id="ProtNLM"/>
    </source>
</evidence>
<feature type="signal peptide" evidence="1">
    <location>
        <begin position="1"/>
        <end position="20"/>
    </location>
</feature>
<dbReference type="EMBL" id="DXFT01000172">
    <property type="protein sequence ID" value="HIX04198.1"/>
    <property type="molecule type" value="Genomic_DNA"/>
</dbReference>
<feature type="chain" id="PRO_5038381643" description="Lipopolysaccharide-assembly" evidence="1">
    <location>
        <begin position="21"/>
        <end position="174"/>
    </location>
</feature>
<dbReference type="GO" id="GO:0019867">
    <property type="term" value="C:outer membrane"/>
    <property type="evidence" value="ECO:0007669"/>
    <property type="project" value="InterPro"/>
</dbReference>
<evidence type="ECO:0000256" key="1">
    <source>
        <dbReference type="SAM" id="SignalP"/>
    </source>
</evidence>